<feature type="active site" description="Proton acceptor; for dehydratase activity" evidence="8">
    <location>
        <position position="1081"/>
    </location>
</feature>
<dbReference type="SMART" id="SM00825">
    <property type="entry name" value="PKS_KS"/>
    <property type="match status" value="1"/>
</dbReference>
<dbReference type="PANTHER" id="PTHR43775:SF51">
    <property type="entry name" value="INACTIVE PHENOLPHTHIOCEROL SYNTHESIS POLYKETIDE SYNTHASE TYPE I PKS1-RELATED"/>
    <property type="match status" value="1"/>
</dbReference>
<dbReference type="SMART" id="SM00826">
    <property type="entry name" value="PKS_DH"/>
    <property type="match status" value="1"/>
</dbReference>
<dbReference type="InterPro" id="IPR055123">
    <property type="entry name" value="SpnB-like_Rossmann"/>
</dbReference>
<keyword evidence="14" id="KW-1185">Reference proteome</keyword>
<dbReference type="InterPro" id="IPR018201">
    <property type="entry name" value="Ketoacyl_synth_AS"/>
</dbReference>
<evidence type="ECO:0000256" key="9">
    <source>
        <dbReference type="SAM" id="MobiDB-lite"/>
    </source>
</evidence>
<dbReference type="SUPFAM" id="SSF51735">
    <property type="entry name" value="NAD(P)-binding Rossmann-fold domains"/>
    <property type="match status" value="2"/>
</dbReference>
<dbReference type="PROSITE" id="PS00012">
    <property type="entry name" value="PHOSPHOPANTETHEINE"/>
    <property type="match status" value="2"/>
</dbReference>
<dbReference type="InterPro" id="IPR016036">
    <property type="entry name" value="Malonyl_transacylase_ACP-bd"/>
</dbReference>
<feature type="region of interest" description="Disordered" evidence="9">
    <location>
        <begin position="1988"/>
        <end position="2009"/>
    </location>
</feature>
<comment type="pathway">
    <text evidence="1">Antibiotic biosynthesis.</text>
</comment>
<feature type="domain" description="Carrier" evidence="10">
    <location>
        <begin position="66"/>
        <end position="141"/>
    </location>
</feature>
<feature type="region of interest" description="C-terminal hotdog fold" evidence="8">
    <location>
        <begin position="1187"/>
        <end position="1334"/>
    </location>
</feature>
<dbReference type="Gene3D" id="1.10.1200.10">
    <property type="entry name" value="ACP-like"/>
    <property type="match status" value="2"/>
</dbReference>
<dbReference type="InterPro" id="IPR042104">
    <property type="entry name" value="PKS_dehydratase_sf"/>
</dbReference>
<dbReference type="EMBL" id="JBHSKP010000064">
    <property type="protein sequence ID" value="MFC5157049.1"/>
    <property type="molecule type" value="Genomic_DNA"/>
</dbReference>
<keyword evidence="2" id="KW-0596">Phosphopantetheine</keyword>
<keyword evidence="4" id="KW-0808">Transferase</keyword>
<proteinExistence type="predicted"/>
<dbReference type="PROSITE" id="PS50075">
    <property type="entry name" value="CARRIER"/>
    <property type="match status" value="2"/>
</dbReference>
<dbReference type="SUPFAM" id="SSF47336">
    <property type="entry name" value="ACP-like"/>
    <property type="match status" value="2"/>
</dbReference>
<feature type="active site" description="Proton donor; for dehydratase activity" evidence="8">
    <location>
        <position position="1248"/>
    </location>
</feature>
<keyword evidence="5" id="KW-0045">Antibiotic biosynthesis</keyword>
<keyword evidence="3" id="KW-0597">Phosphoprotein</keyword>
<dbReference type="RefSeq" id="WP_344486751.1">
    <property type="nucleotide sequence ID" value="NZ_BAAASB010000047.1"/>
</dbReference>
<evidence type="ECO:0000256" key="1">
    <source>
        <dbReference type="ARBA" id="ARBA00004792"/>
    </source>
</evidence>
<dbReference type="InterPro" id="IPR049552">
    <property type="entry name" value="PKS_DH_N"/>
</dbReference>
<evidence type="ECO:0000256" key="5">
    <source>
        <dbReference type="ARBA" id="ARBA00023194"/>
    </source>
</evidence>
<dbReference type="InterPro" id="IPR014031">
    <property type="entry name" value="Ketoacyl_synth_C"/>
</dbReference>
<dbReference type="InterPro" id="IPR020841">
    <property type="entry name" value="PKS_Beta-ketoAc_synthase_dom"/>
</dbReference>
<feature type="domain" description="Ketosynthase family 3 (KS3)" evidence="11">
    <location>
        <begin position="160"/>
        <end position="586"/>
    </location>
</feature>
<dbReference type="PROSITE" id="PS52004">
    <property type="entry name" value="KS3_2"/>
    <property type="match status" value="1"/>
</dbReference>
<dbReference type="Pfam" id="PF00550">
    <property type="entry name" value="PP-binding"/>
    <property type="match status" value="2"/>
</dbReference>
<name>A0ABW0AW98_9ACTN</name>
<evidence type="ECO:0000256" key="6">
    <source>
        <dbReference type="ARBA" id="ARBA00023268"/>
    </source>
</evidence>
<dbReference type="InterPro" id="IPR049900">
    <property type="entry name" value="PKS_mFAS_DH"/>
</dbReference>
<dbReference type="SUPFAM" id="SSF53901">
    <property type="entry name" value="Thiolase-like"/>
    <property type="match status" value="1"/>
</dbReference>
<dbReference type="Pfam" id="PF00698">
    <property type="entry name" value="Acyl_transf_1"/>
    <property type="match status" value="1"/>
</dbReference>
<dbReference type="InterPro" id="IPR016039">
    <property type="entry name" value="Thiolase-like"/>
</dbReference>
<dbReference type="Pfam" id="PF22953">
    <property type="entry name" value="SpnB_Rossmann"/>
    <property type="match status" value="1"/>
</dbReference>
<dbReference type="InterPro" id="IPR006162">
    <property type="entry name" value="Ppantetheine_attach_site"/>
</dbReference>
<evidence type="ECO:0000259" key="12">
    <source>
        <dbReference type="PROSITE" id="PS52019"/>
    </source>
</evidence>
<dbReference type="Pfam" id="PF02801">
    <property type="entry name" value="Ketoacyl-synt_C"/>
    <property type="match status" value="1"/>
</dbReference>
<dbReference type="InterPro" id="IPR020806">
    <property type="entry name" value="PKS_PP-bd"/>
</dbReference>
<dbReference type="InterPro" id="IPR014030">
    <property type="entry name" value="Ketoacyl_synth_N"/>
</dbReference>
<dbReference type="InterPro" id="IPR013968">
    <property type="entry name" value="PKS_KR"/>
</dbReference>
<feature type="region of interest" description="N-terminal hotdog fold" evidence="8">
    <location>
        <begin position="1049"/>
        <end position="1174"/>
    </location>
</feature>
<dbReference type="CDD" id="cd08956">
    <property type="entry name" value="KR_3_FAS_SDR_x"/>
    <property type="match status" value="1"/>
</dbReference>
<evidence type="ECO:0000313" key="13">
    <source>
        <dbReference type="EMBL" id="MFC5157049.1"/>
    </source>
</evidence>
<dbReference type="PANTHER" id="PTHR43775">
    <property type="entry name" value="FATTY ACID SYNTHASE"/>
    <property type="match status" value="1"/>
</dbReference>
<dbReference type="InterPro" id="IPR016035">
    <property type="entry name" value="Acyl_Trfase/lysoPLipase"/>
</dbReference>
<dbReference type="CDD" id="cd00833">
    <property type="entry name" value="PKS"/>
    <property type="match status" value="1"/>
</dbReference>
<evidence type="ECO:0000313" key="14">
    <source>
        <dbReference type="Proteomes" id="UP001596160"/>
    </source>
</evidence>
<protein>
    <submittedName>
        <fullName evidence="13">SDR family NAD(P)-dependent oxidoreductase</fullName>
    </submittedName>
</protein>
<dbReference type="SMART" id="SM00827">
    <property type="entry name" value="PKS_AT"/>
    <property type="match status" value="1"/>
</dbReference>
<accession>A0ABW0AW98</accession>
<dbReference type="Gene3D" id="3.40.366.10">
    <property type="entry name" value="Malonyl-Coenzyme A Acyl Carrier Protein, domain 2"/>
    <property type="match status" value="1"/>
</dbReference>
<dbReference type="InterPro" id="IPR001227">
    <property type="entry name" value="Ac_transferase_dom_sf"/>
</dbReference>
<reference evidence="14" key="1">
    <citation type="journal article" date="2019" name="Int. J. Syst. Evol. Microbiol.">
        <title>The Global Catalogue of Microorganisms (GCM) 10K type strain sequencing project: providing services to taxonomists for standard genome sequencing and annotation.</title>
        <authorList>
            <consortium name="The Broad Institute Genomics Platform"/>
            <consortium name="The Broad Institute Genome Sequencing Center for Infectious Disease"/>
            <person name="Wu L."/>
            <person name="Ma J."/>
        </authorList>
    </citation>
    <scope>NUCLEOTIDE SEQUENCE [LARGE SCALE GENOMIC DNA]</scope>
    <source>
        <strain evidence="14">PCU 266</strain>
    </source>
</reference>
<dbReference type="Proteomes" id="UP001596160">
    <property type="component" value="Unassembled WGS sequence"/>
</dbReference>
<dbReference type="Gene3D" id="3.40.47.10">
    <property type="match status" value="1"/>
</dbReference>
<evidence type="ECO:0000259" key="10">
    <source>
        <dbReference type="PROSITE" id="PS50075"/>
    </source>
</evidence>
<dbReference type="InterPro" id="IPR032821">
    <property type="entry name" value="PKS_assoc"/>
</dbReference>
<evidence type="ECO:0000256" key="7">
    <source>
        <dbReference type="ARBA" id="ARBA00023315"/>
    </source>
</evidence>
<dbReference type="Gene3D" id="3.40.50.720">
    <property type="entry name" value="NAD(P)-binding Rossmann-like Domain"/>
    <property type="match status" value="1"/>
</dbReference>
<dbReference type="Pfam" id="PF00109">
    <property type="entry name" value="ketoacyl-synt"/>
    <property type="match status" value="1"/>
</dbReference>
<comment type="caution">
    <text evidence="13">The sequence shown here is derived from an EMBL/GenBank/DDBJ whole genome shotgun (WGS) entry which is preliminary data.</text>
</comment>
<organism evidence="13 14">
    <name type="scientific">Streptomyces amakusaensis</name>
    <dbReference type="NCBI Taxonomy" id="67271"/>
    <lineage>
        <taxon>Bacteria</taxon>
        <taxon>Bacillati</taxon>
        <taxon>Actinomycetota</taxon>
        <taxon>Actinomycetes</taxon>
        <taxon>Kitasatosporales</taxon>
        <taxon>Streptomycetaceae</taxon>
        <taxon>Streptomyces</taxon>
    </lineage>
</organism>
<dbReference type="SMART" id="SM00823">
    <property type="entry name" value="PKS_PP"/>
    <property type="match status" value="2"/>
</dbReference>
<evidence type="ECO:0000256" key="2">
    <source>
        <dbReference type="ARBA" id="ARBA00022450"/>
    </source>
</evidence>
<evidence type="ECO:0000256" key="4">
    <source>
        <dbReference type="ARBA" id="ARBA00022679"/>
    </source>
</evidence>
<feature type="domain" description="Carrier" evidence="10">
    <location>
        <begin position="1865"/>
        <end position="1940"/>
    </location>
</feature>
<dbReference type="InterPro" id="IPR049551">
    <property type="entry name" value="PKS_DH_C"/>
</dbReference>
<dbReference type="SMART" id="SM00822">
    <property type="entry name" value="PKS_KR"/>
    <property type="match status" value="1"/>
</dbReference>
<evidence type="ECO:0000256" key="8">
    <source>
        <dbReference type="PROSITE-ProRule" id="PRU01363"/>
    </source>
</evidence>
<dbReference type="Pfam" id="PF21089">
    <property type="entry name" value="PKS_DH_N"/>
    <property type="match status" value="1"/>
</dbReference>
<feature type="domain" description="PKS/mFAS DH" evidence="12">
    <location>
        <begin position="1049"/>
        <end position="1334"/>
    </location>
</feature>
<dbReference type="PROSITE" id="PS52019">
    <property type="entry name" value="PKS_MFAS_DH"/>
    <property type="match status" value="1"/>
</dbReference>
<keyword evidence="6" id="KW-0511">Multifunctional enzyme</keyword>
<dbReference type="PROSITE" id="PS00606">
    <property type="entry name" value="KS3_1"/>
    <property type="match status" value="1"/>
</dbReference>
<dbReference type="Pfam" id="PF08659">
    <property type="entry name" value="KR"/>
    <property type="match status" value="1"/>
</dbReference>
<feature type="compositionally biased region" description="Acidic residues" evidence="9">
    <location>
        <begin position="1998"/>
        <end position="2009"/>
    </location>
</feature>
<evidence type="ECO:0000259" key="11">
    <source>
        <dbReference type="PROSITE" id="PS52004"/>
    </source>
</evidence>
<dbReference type="InterPro" id="IPR057326">
    <property type="entry name" value="KR_dom"/>
</dbReference>
<keyword evidence="7" id="KW-0012">Acyltransferase</keyword>
<dbReference type="InterPro" id="IPR036736">
    <property type="entry name" value="ACP-like_sf"/>
</dbReference>
<dbReference type="Pfam" id="PF16197">
    <property type="entry name" value="KAsynt_C_assoc"/>
    <property type="match status" value="1"/>
</dbReference>
<dbReference type="Gene3D" id="3.10.129.110">
    <property type="entry name" value="Polyketide synthase dehydratase"/>
    <property type="match status" value="1"/>
</dbReference>
<dbReference type="SUPFAM" id="SSF55048">
    <property type="entry name" value="Probable ACP-binding domain of malonyl-CoA ACP transacylase"/>
    <property type="match status" value="1"/>
</dbReference>
<sequence length="2023" mass="210148">FDAASATDQALFVPVKLDLAALRAGGLVPPLLSGLVRAPARRTARGDAAGAPAEGIAGLSAAEQAAYVLDLVRTQVAVVLGYAGPEAVETDRSFRELGFDSLSAVELRNRLGAATGLRLPATLVFDYPTSAILADQLRTELVGEVPAAIAAPVAATVRDDEPIAIVGLGCRYPGGVETPEDLWRLVLEGRDAISGFPDDRGWDIESLFDADPDQQGTSYAREGGFVRDAADFDPGFFGISPREAVAMDPQQRLLLETSWEAFERAGIDPVSLRGSRTGVFAGVMYHDYASRLTALPEGVEGFLGTGNAASVISGRLSYSFGLEGPAVTVDTACSSSLVALHLAVQALRNGECSLALAGGVTVMATPAPFVEFSRQRGLAADGRCKAFSAAADGTGWAEGAGVLLVERLSDARRNGHPVLAVVRGSAVNQDGASNGLTAPNGPSQQRVIRQALANAGLSAAEVDVVEAHGTGTSLGDPIEAQALLATYGQEHTEDSPLWLGSIKSNFGHTQAAAGVAGIIKMVEAMRHGVLPKTLHVDEPTSHVDWSAGAVSLLESVIPWPETGRPRRAAISSFGFSGTNAHAIIEQAPEPAEPATRQEPQRAPGSLPWLISGKTPEALREQAARLKAHTLAHPELSPSDIGYALATSRTALDHRAALVADDREGLLAGLAVLAGGGSAAGVVEGSPVGGKLAFLFTGQGSQRLGMGRELYGAYPVFADALDEICARFDVPLKEALFGDESGALDETAVTQPALFAVEVALSRLLESWGVKPDFLSGHSIGEIAAAHVAGVFSLADACTLVAARGRLMQALPTGGVMIAVQASEEEILPLLTDRVSIAAINGPTSVVIAGDEDAAAKITEQFGDRKTKRLTVSHAFHSPHMDGMLADFREIAEGLSYGDPTIPVVSNLTGTLVGDDMSTADFWVRHVREAVRFLDGIRALEAAGVTTYLELGPDGILSALAQDCAERTDAAAFIPVLRKDRPETETLTTALAQAHTRGIAVDWKAYFSGTGAQRVDLPTYAFQRKRYWLEAPAHVPGGDVSSAGIGAAGHPLLGAAVELPDSDGFLFTGRLSLRTHPWLADHTVGGTVLLPGAALVELAVRAGDHAGCDLLEDLTLEAPLLLPETGGVQLRIVVAEADEAGRREFDVYSRPEDAAFEEPWTRHAGGTLAVAENGTDAEAPAEWPPAGAVPCEVEQLYPSFDAIGLGYGPAFRNLRHAWRRGDEVFAEVALAEDRVQEGVLYGLHPALLDAALHAVGLGDFFPGDGDGDGDGGGGARLPFSWDGVRLHAVGASALRVRMAPAGTDAVGLSIADETGELVLTVDSLVLRPFSAGVAGSAGGGTGITREALFQVDWPVRTLSGTRPPADGTWALLGGDPLKLGAALERTGVLAADAAFGADTDETGGHYPDLAALGEAAERAEALGDPMPETVLVPLAPRLAPSGGLPAAVRAVAAEALALIQSWLADERFAASRLVFVTRGAVATDAGEDIEDLTHAAVWGLVRSAQAEHPGRLVLVDLDGEDASCRALPAALDGDETQIAVRDGAVRTARLARAAFGAVGELPARRGLDPAGTVLITGAGGTLGGLLARHLVEEHGVRNLLLTSRRGAAAEGAARLTEELTGAGARVVWAACDAADRAALAGLLGSVPDDRPLTAVVHAAGVLDDGTVESLTAERMDRVLRPKVDAALHLHELTRDLDLAAFVLFSSAAGVFGNAGQANYAAGNTFLDALAQHRRARGLTAVSLAWGLWDDEAGMAGTLADHDRERLSRGSMSPLSAAEGLALFDAALPNPTSDSGPSDGGAPAASVLVPARLDLAVLRDQVGDAVPPLLRGLLRTPVRRRAGGASAEAPESLAQRLVRLPAAERDRVLLELVCSQVAQVLGHGSTAAIQPGSAFKELGFDSLTAVELRNRLGAATGLRLPATLIFDYPTPEALSGHLRSGLPLGDDGPSVFGELDRLEAALSGADADSVTRSRITMRLQALMAKWHEAQEPTGSAAADQDADDGDLASVTDDELFDLLDDELDS</sequence>
<dbReference type="InterPro" id="IPR009081">
    <property type="entry name" value="PP-bd_ACP"/>
</dbReference>
<dbReference type="Pfam" id="PF14765">
    <property type="entry name" value="PS-DH"/>
    <property type="match status" value="1"/>
</dbReference>
<dbReference type="InterPro" id="IPR014043">
    <property type="entry name" value="Acyl_transferase_dom"/>
</dbReference>
<dbReference type="InterPro" id="IPR050091">
    <property type="entry name" value="PKS_NRPS_Biosynth_Enz"/>
</dbReference>
<dbReference type="SUPFAM" id="SSF52151">
    <property type="entry name" value="FabD/lysophospholipase-like"/>
    <property type="match status" value="1"/>
</dbReference>
<dbReference type="Gene3D" id="3.30.70.3290">
    <property type="match status" value="1"/>
</dbReference>
<dbReference type="SMART" id="SM01294">
    <property type="entry name" value="PKS_PP_betabranch"/>
    <property type="match status" value="2"/>
</dbReference>
<evidence type="ECO:0000256" key="3">
    <source>
        <dbReference type="ARBA" id="ARBA00022553"/>
    </source>
</evidence>
<feature type="non-terminal residue" evidence="13">
    <location>
        <position position="1"/>
    </location>
</feature>
<dbReference type="InterPro" id="IPR036291">
    <property type="entry name" value="NAD(P)-bd_dom_sf"/>
</dbReference>
<dbReference type="InterPro" id="IPR020807">
    <property type="entry name" value="PKS_DH"/>
</dbReference>
<gene>
    <name evidence="13" type="ORF">ACFPRH_35585</name>
</gene>